<dbReference type="SUPFAM" id="SSF47203">
    <property type="entry name" value="Acyl-CoA dehydrogenase C-terminal domain-like"/>
    <property type="match status" value="1"/>
</dbReference>
<dbReference type="Pfam" id="PF00441">
    <property type="entry name" value="Acyl-CoA_dh_1"/>
    <property type="match status" value="1"/>
</dbReference>
<dbReference type="GO" id="GO:0033539">
    <property type="term" value="P:fatty acid beta-oxidation using acyl-CoA dehydrogenase"/>
    <property type="evidence" value="ECO:0007669"/>
    <property type="project" value="InterPro"/>
</dbReference>
<dbReference type="Proteomes" id="UP000255201">
    <property type="component" value="Unassembled WGS sequence"/>
</dbReference>
<keyword evidence="1" id="KW-0285">Flavoprotein</keyword>
<dbReference type="GO" id="GO:0003995">
    <property type="term" value="F:acyl-CoA dehydrogenase activity"/>
    <property type="evidence" value="ECO:0007669"/>
    <property type="project" value="InterPro"/>
</dbReference>
<gene>
    <name evidence="4" type="primary">fadE_2</name>
    <name evidence="4" type="ORF">NCTC10764_05668</name>
</gene>
<dbReference type="InterPro" id="IPR015396">
    <property type="entry name" value="FadE_C"/>
</dbReference>
<evidence type="ECO:0000313" key="5">
    <source>
        <dbReference type="Proteomes" id="UP000255201"/>
    </source>
</evidence>
<dbReference type="Pfam" id="PF09317">
    <property type="entry name" value="ACDH_C"/>
    <property type="match status" value="1"/>
</dbReference>
<evidence type="ECO:0000259" key="3">
    <source>
        <dbReference type="Pfam" id="PF09317"/>
    </source>
</evidence>
<protein>
    <submittedName>
        <fullName evidence="4">Acyl-CoA dehydrogenase</fullName>
    </submittedName>
</protein>
<accession>A0A376K7E5</accession>
<evidence type="ECO:0000259" key="2">
    <source>
        <dbReference type="Pfam" id="PF00441"/>
    </source>
</evidence>
<dbReference type="InterPro" id="IPR009075">
    <property type="entry name" value="AcylCo_DH/oxidase_C"/>
</dbReference>
<evidence type="ECO:0000256" key="1">
    <source>
        <dbReference type="ARBA" id="ARBA00022630"/>
    </source>
</evidence>
<sequence>MEGIEEPLARIAGNAYVMDAAASLITYGIMLGEKPAVLSAIVKYHCTHRGQQSIIDAMDITGGKGIMLGQSNFLARAYQGAPIAITVEGANILTRSMMIFGQGAIRCHPYVLEEMEAAKNNDVNAFDKLLFKHIGHVGSNKVRSFWLGLTRGLTSSTPTGDATKRYYQHLNRLSANLALLSDVSMAVLGGSLKRRERYLGTSGGYFKPALPRLCRSEAL</sequence>
<dbReference type="Gene3D" id="1.20.140.10">
    <property type="entry name" value="Butyryl-CoA Dehydrogenase, subunit A, domain 3"/>
    <property type="match status" value="1"/>
</dbReference>
<dbReference type="EMBL" id="UFZL01000003">
    <property type="protein sequence ID" value="STE77071.1"/>
    <property type="molecule type" value="Genomic_DNA"/>
</dbReference>
<name>A0A376K7E5_ECOLX</name>
<evidence type="ECO:0000313" key="4">
    <source>
        <dbReference type="EMBL" id="STE77071.1"/>
    </source>
</evidence>
<dbReference type="InterPro" id="IPR036250">
    <property type="entry name" value="AcylCo_DH-like_C"/>
</dbReference>
<feature type="domain" description="Acyl-CoA dehydrogenase/oxidase C-terminal" evidence="2">
    <location>
        <begin position="4"/>
        <end position="95"/>
    </location>
</feature>
<organism evidence="4 5">
    <name type="scientific">Escherichia coli</name>
    <dbReference type="NCBI Taxonomy" id="562"/>
    <lineage>
        <taxon>Bacteria</taxon>
        <taxon>Pseudomonadati</taxon>
        <taxon>Pseudomonadota</taxon>
        <taxon>Gammaproteobacteria</taxon>
        <taxon>Enterobacterales</taxon>
        <taxon>Enterobacteriaceae</taxon>
        <taxon>Escherichia</taxon>
    </lineage>
</organism>
<reference evidence="4 5" key="1">
    <citation type="submission" date="2018-06" db="EMBL/GenBank/DDBJ databases">
        <authorList>
            <consortium name="Pathogen Informatics"/>
            <person name="Doyle S."/>
        </authorList>
    </citation>
    <scope>NUCLEOTIDE SEQUENCE [LARGE SCALE GENOMIC DNA]</scope>
    <source>
        <strain evidence="4 5">NCTC10764</strain>
    </source>
</reference>
<dbReference type="AlphaFoldDB" id="A0A376K7E5"/>
<proteinExistence type="predicted"/>
<feature type="domain" description="Acyl-CoA dehydrogenase C-terminal bacterial-type" evidence="3">
    <location>
        <begin position="105"/>
        <end position="198"/>
    </location>
</feature>